<evidence type="ECO:0008006" key="4">
    <source>
        <dbReference type="Google" id="ProtNLM"/>
    </source>
</evidence>
<dbReference type="Proteomes" id="UP001206013">
    <property type="component" value="Unassembled WGS sequence"/>
</dbReference>
<gene>
    <name evidence="2" type="ORF">NE692_08715</name>
</gene>
<name>A0AAW5JY15_BIFAD</name>
<reference evidence="2" key="1">
    <citation type="submission" date="2022-06" db="EMBL/GenBank/DDBJ databases">
        <title>Isolation of gut microbiota from human fecal samples.</title>
        <authorList>
            <person name="Pamer E.G."/>
            <person name="Barat B."/>
            <person name="Waligurski E."/>
            <person name="Medina S."/>
            <person name="Paddock L."/>
            <person name="Mostad J."/>
        </authorList>
    </citation>
    <scope>NUCLEOTIDE SEQUENCE</scope>
    <source>
        <strain evidence="2">SL.1.01</strain>
    </source>
</reference>
<comment type="caution">
    <text evidence="2">The sequence shown here is derived from an EMBL/GenBank/DDBJ whole genome shotgun (WGS) entry which is preliminary data.</text>
</comment>
<evidence type="ECO:0000313" key="2">
    <source>
        <dbReference type="EMBL" id="MCQ4793539.1"/>
    </source>
</evidence>
<dbReference type="AlphaFoldDB" id="A0AAW5JY15"/>
<protein>
    <recommendedName>
        <fullName evidence="4">Siphovirus Gp157 family protein</fullName>
    </recommendedName>
</protein>
<accession>A0AAW5JY15</accession>
<evidence type="ECO:0000313" key="3">
    <source>
        <dbReference type="Proteomes" id="UP001206013"/>
    </source>
</evidence>
<proteinExistence type="predicted"/>
<evidence type="ECO:0000256" key="1">
    <source>
        <dbReference type="SAM" id="MobiDB-lite"/>
    </source>
</evidence>
<organism evidence="2 3">
    <name type="scientific">Bifidobacterium adolescentis</name>
    <dbReference type="NCBI Taxonomy" id="1680"/>
    <lineage>
        <taxon>Bacteria</taxon>
        <taxon>Bacillati</taxon>
        <taxon>Actinomycetota</taxon>
        <taxon>Actinomycetes</taxon>
        <taxon>Bifidobacteriales</taxon>
        <taxon>Bifidobacteriaceae</taxon>
        <taxon>Bifidobacterium</taxon>
    </lineage>
</organism>
<feature type="region of interest" description="Disordered" evidence="1">
    <location>
        <begin position="32"/>
        <end position="52"/>
    </location>
</feature>
<dbReference type="RefSeq" id="WP_256134563.1">
    <property type="nucleotide sequence ID" value="NZ_JANFYM010000010.1"/>
</dbReference>
<sequence>MSDRNKADENPDEEYLLDALRDLDPTPIEELIDKSNMDDESKKQFHESLRAHDSDVAREQSVKIAVGEALRELDKLSERLDEISALTVWDSSRALSDAIPSVEAIRVILKQIRGHDNGCVDSGSRICYRLVCDVDGGILPLPGQMSDGADGLVYLKNVLDACKSANIEGNLRIQYACVTGWRDLN</sequence>
<dbReference type="EMBL" id="JANFYM010000010">
    <property type="protein sequence ID" value="MCQ4793539.1"/>
    <property type="molecule type" value="Genomic_DNA"/>
</dbReference>